<dbReference type="InterPro" id="IPR003594">
    <property type="entry name" value="HATPase_dom"/>
</dbReference>
<dbReference type="EC" id="2.7.13.3" evidence="2"/>
<dbReference type="InterPro" id="IPR004358">
    <property type="entry name" value="Sig_transdc_His_kin-like_C"/>
</dbReference>
<comment type="caution">
    <text evidence="6">The sequence shown here is derived from an EMBL/GenBank/DDBJ whole genome shotgun (WGS) entry which is preliminary data.</text>
</comment>
<dbReference type="InterPro" id="IPR003661">
    <property type="entry name" value="HisK_dim/P_dom"/>
</dbReference>
<gene>
    <name evidence="6" type="ORF">IW16_00420</name>
</gene>
<evidence type="ECO:0000256" key="4">
    <source>
        <dbReference type="SAM" id="Phobius"/>
    </source>
</evidence>
<dbReference type="SUPFAM" id="SSF47384">
    <property type="entry name" value="Homodimeric domain of signal transducing histidine kinase"/>
    <property type="match status" value="1"/>
</dbReference>
<keyword evidence="4" id="KW-0812">Transmembrane</keyword>
<keyword evidence="4" id="KW-0472">Membrane</keyword>
<feature type="transmembrane region" description="Helical" evidence="4">
    <location>
        <begin position="198"/>
        <end position="218"/>
    </location>
</feature>
<feature type="domain" description="Histidine kinase" evidence="5">
    <location>
        <begin position="239"/>
        <end position="439"/>
    </location>
</feature>
<evidence type="ECO:0000256" key="1">
    <source>
        <dbReference type="ARBA" id="ARBA00000085"/>
    </source>
</evidence>
<dbReference type="SUPFAM" id="SSF55874">
    <property type="entry name" value="ATPase domain of HSP90 chaperone/DNA topoisomerase II/histidine kinase"/>
    <property type="match status" value="1"/>
</dbReference>
<dbReference type="InterPro" id="IPR005467">
    <property type="entry name" value="His_kinase_dom"/>
</dbReference>
<evidence type="ECO:0000256" key="2">
    <source>
        <dbReference type="ARBA" id="ARBA00012438"/>
    </source>
</evidence>
<evidence type="ECO:0000256" key="3">
    <source>
        <dbReference type="ARBA" id="ARBA00022553"/>
    </source>
</evidence>
<dbReference type="PROSITE" id="PS50109">
    <property type="entry name" value="HIS_KIN"/>
    <property type="match status" value="1"/>
</dbReference>
<dbReference type="SMART" id="SM00388">
    <property type="entry name" value="HisKA"/>
    <property type="match status" value="1"/>
</dbReference>
<reference evidence="6 7" key="1">
    <citation type="submission" date="2014-07" db="EMBL/GenBank/DDBJ databases">
        <title>Genome of Chryseobacterium vrystaatense LMG 22846.</title>
        <authorList>
            <person name="Pipes S.E."/>
            <person name="Stropko S.J."/>
            <person name="Newman J.D."/>
        </authorList>
    </citation>
    <scope>NUCLEOTIDE SEQUENCE [LARGE SCALE GENOMIC DNA]</scope>
    <source>
        <strain evidence="6 7">LMG 22846</strain>
    </source>
</reference>
<sequence length="439" mass="50920">MILKSKNLIALFAALFLLLLGIQAYFMYKTYQVKEREIYRDVHTRLTRFTDNLDNKASMKKVSDDSLQHILIKFTNKEIDKKEFLSLFEQNRKNTQDYFSKYVDHQFENQGYKVAVKIQYTSIFFLPSKTKLIDQPITLFETKNKVIKAGITNTGNWETTSKSTSDDEKKITKNNSFHVKSKTEFEILNIKSIVFKELTLLFLCCIALLTSVLILYIFTVKNLIQQQKQVEVLHTVVDNISHEFKTPIATLKIACKALKKDWNPETLPLIDRQIVRLENLMLQLHKDETSEETPLIKGEDWSFFIQDLAFTFPDTNFEVSNQISEELPLDKNLMETVIKNLCENSVKYGSSEIKINISSHSKNLKIEIIDNGSGIEKKELKHIFEKFYRIQSNNIHNTKGLGLGLYFVKNIVTKYHGHIDVSSRPKAGTTFKISIPYEN</sequence>
<dbReference type="CDD" id="cd00075">
    <property type="entry name" value="HATPase"/>
    <property type="match status" value="1"/>
</dbReference>
<evidence type="ECO:0000313" key="7">
    <source>
        <dbReference type="Proteomes" id="UP000028719"/>
    </source>
</evidence>
<protein>
    <recommendedName>
        <fullName evidence="2">histidine kinase</fullName>
        <ecNumber evidence="2">2.7.13.3</ecNumber>
    </recommendedName>
</protein>
<dbReference type="InterPro" id="IPR036890">
    <property type="entry name" value="HATPase_C_sf"/>
</dbReference>
<evidence type="ECO:0000259" key="5">
    <source>
        <dbReference type="PROSITE" id="PS50109"/>
    </source>
</evidence>
<keyword evidence="7" id="KW-1185">Reference proteome</keyword>
<dbReference type="EMBL" id="JPRI01000001">
    <property type="protein sequence ID" value="KFF27720.1"/>
    <property type="molecule type" value="Genomic_DNA"/>
</dbReference>
<organism evidence="6 7">
    <name type="scientific">Chryseobacterium vrystaatense</name>
    <dbReference type="NCBI Taxonomy" id="307480"/>
    <lineage>
        <taxon>Bacteria</taxon>
        <taxon>Pseudomonadati</taxon>
        <taxon>Bacteroidota</taxon>
        <taxon>Flavobacteriia</taxon>
        <taxon>Flavobacteriales</taxon>
        <taxon>Weeksellaceae</taxon>
        <taxon>Chryseobacterium group</taxon>
        <taxon>Chryseobacterium</taxon>
    </lineage>
</organism>
<dbReference type="SMART" id="SM00387">
    <property type="entry name" value="HATPase_c"/>
    <property type="match status" value="1"/>
</dbReference>
<dbReference type="CDD" id="cd00082">
    <property type="entry name" value="HisKA"/>
    <property type="match status" value="1"/>
</dbReference>
<proteinExistence type="predicted"/>
<dbReference type="PRINTS" id="PR00344">
    <property type="entry name" value="BCTRLSENSOR"/>
</dbReference>
<dbReference type="Gene3D" id="3.30.565.10">
    <property type="entry name" value="Histidine kinase-like ATPase, C-terminal domain"/>
    <property type="match status" value="1"/>
</dbReference>
<name>A0ABR4URC1_9FLAO</name>
<dbReference type="InterPro" id="IPR036097">
    <property type="entry name" value="HisK_dim/P_sf"/>
</dbReference>
<dbReference type="Proteomes" id="UP000028719">
    <property type="component" value="Unassembled WGS sequence"/>
</dbReference>
<comment type="catalytic activity">
    <reaction evidence="1">
        <text>ATP + protein L-histidine = ADP + protein N-phospho-L-histidine.</text>
        <dbReference type="EC" id="2.7.13.3"/>
    </reaction>
</comment>
<accession>A0ABR4URC1</accession>
<dbReference type="Pfam" id="PF02518">
    <property type="entry name" value="HATPase_c"/>
    <property type="match status" value="1"/>
</dbReference>
<dbReference type="PANTHER" id="PTHR43547:SF2">
    <property type="entry name" value="HYBRID SIGNAL TRANSDUCTION HISTIDINE KINASE C"/>
    <property type="match status" value="1"/>
</dbReference>
<keyword evidence="4" id="KW-1133">Transmembrane helix</keyword>
<dbReference type="Gene3D" id="1.10.287.130">
    <property type="match status" value="1"/>
</dbReference>
<dbReference type="RefSeq" id="WP_034738600.1">
    <property type="nucleotide sequence ID" value="NZ_JPRI01000001.1"/>
</dbReference>
<evidence type="ECO:0000313" key="6">
    <source>
        <dbReference type="EMBL" id="KFF27720.1"/>
    </source>
</evidence>
<keyword evidence="3" id="KW-0597">Phosphoprotein</keyword>
<dbReference type="PANTHER" id="PTHR43547">
    <property type="entry name" value="TWO-COMPONENT HISTIDINE KINASE"/>
    <property type="match status" value="1"/>
</dbReference>